<dbReference type="EMBL" id="JBHTLI010000001">
    <property type="protein sequence ID" value="MFD1096001.1"/>
    <property type="molecule type" value="Genomic_DNA"/>
</dbReference>
<keyword evidence="3" id="KW-1185">Reference proteome</keyword>
<sequence>MKKIKRFGVIQTAKTVSLIYFLVMAIFMIPIGIISLVAGGFGGHDLPFFPFAGGIFFFIAPFIYALISFIMVSIGCLIYNLVADYTGGIAVEIQTEEKEF</sequence>
<organism evidence="2 3">
    <name type="scientific">Salegentibacter chungangensis</name>
    <dbReference type="NCBI Taxonomy" id="1335724"/>
    <lineage>
        <taxon>Bacteria</taxon>
        <taxon>Pseudomonadati</taxon>
        <taxon>Bacteroidota</taxon>
        <taxon>Flavobacteriia</taxon>
        <taxon>Flavobacteriales</taxon>
        <taxon>Flavobacteriaceae</taxon>
        <taxon>Salegentibacter</taxon>
    </lineage>
</organism>
<keyword evidence="1" id="KW-1133">Transmembrane helix</keyword>
<gene>
    <name evidence="2" type="ORF">ACFQ3Q_09600</name>
</gene>
<comment type="caution">
    <text evidence="2">The sequence shown here is derived from an EMBL/GenBank/DDBJ whole genome shotgun (WGS) entry which is preliminary data.</text>
</comment>
<evidence type="ECO:0008006" key="4">
    <source>
        <dbReference type="Google" id="ProtNLM"/>
    </source>
</evidence>
<keyword evidence="1" id="KW-0472">Membrane</keyword>
<dbReference type="Proteomes" id="UP001597131">
    <property type="component" value="Unassembled WGS sequence"/>
</dbReference>
<feature type="transmembrane region" description="Helical" evidence="1">
    <location>
        <begin position="20"/>
        <end position="43"/>
    </location>
</feature>
<evidence type="ECO:0000313" key="2">
    <source>
        <dbReference type="EMBL" id="MFD1096001.1"/>
    </source>
</evidence>
<protein>
    <recommendedName>
        <fullName evidence="4">DUF3566 domain-containing protein</fullName>
    </recommendedName>
</protein>
<proteinExistence type="predicted"/>
<reference evidence="3" key="1">
    <citation type="journal article" date="2019" name="Int. J. Syst. Evol. Microbiol.">
        <title>The Global Catalogue of Microorganisms (GCM) 10K type strain sequencing project: providing services to taxonomists for standard genome sequencing and annotation.</title>
        <authorList>
            <consortium name="The Broad Institute Genomics Platform"/>
            <consortium name="The Broad Institute Genome Sequencing Center for Infectious Disease"/>
            <person name="Wu L."/>
            <person name="Ma J."/>
        </authorList>
    </citation>
    <scope>NUCLEOTIDE SEQUENCE [LARGE SCALE GENOMIC DNA]</scope>
    <source>
        <strain evidence="3">CCUG 64793</strain>
    </source>
</reference>
<feature type="transmembrane region" description="Helical" evidence="1">
    <location>
        <begin position="55"/>
        <end position="79"/>
    </location>
</feature>
<evidence type="ECO:0000313" key="3">
    <source>
        <dbReference type="Proteomes" id="UP001597131"/>
    </source>
</evidence>
<evidence type="ECO:0000256" key="1">
    <source>
        <dbReference type="SAM" id="Phobius"/>
    </source>
</evidence>
<dbReference type="RefSeq" id="WP_380745181.1">
    <property type="nucleotide sequence ID" value="NZ_JBHTLI010000001.1"/>
</dbReference>
<accession>A0ABW3NSL9</accession>
<keyword evidence="1" id="KW-0812">Transmembrane</keyword>
<name>A0ABW3NSL9_9FLAO</name>